<evidence type="ECO:0008006" key="4">
    <source>
        <dbReference type="Google" id="ProtNLM"/>
    </source>
</evidence>
<dbReference type="RefSeq" id="WP_168520737.1">
    <property type="nucleotide sequence ID" value="NZ_JAAXLS010000039.1"/>
</dbReference>
<dbReference type="Proteomes" id="UP000715441">
    <property type="component" value="Unassembled WGS sequence"/>
</dbReference>
<dbReference type="InterPro" id="IPR027417">
    <property type="entry name" value="P-loop_NTPase"/>
</dbReference>
<keyword evidence="1" id="KW-0175">Coiled coil</keyword>
<name>A0ABX1JCY7_9PSEU</name>
<keyword evidence="3" id="KW-1185">Reference proteome</keyword>
<proteinExistence type="predicted"/>
<sequence>MSTLGEAVHDGCVQTGFDIELEEVERILADAGVSTSATTGVPVRLRVRKLHVTGTKVLEVDDADLEVGAKPAVAVPFDLGWTPADGVNGVGSERNFRGKSSVLRFLEWALTGRCPLQPDVRAWLDHVEVEFGIDAVSVIVSFAVAAGAPSGTVVQLTTTGVTQRRIPLGAFDGDVEFESLMGALMLERLRLEPIAMWTKDQEISHAWPTYASALAVYADVLDPVVGNQGVLGTRMLQMFIGTRWAPARAQAQTALNAVKYARDQAASKAKIANELAQTPLAAAESRVAAARERFASFDTAEPDVDAVLAAAAKAADAARLAQEISLRLTAARSAAVQVNDQVRVERARRNTAVEDALARRFFNAMTPTVCPRCSSAVTEQRRQAEGHDHTCSVCSAHLDLDAFAGNVVVASDIADHAREELLAATAHVEKGVDDEEPDTDILDALLRAASEANAAVAAIEAEFAEAEQVRRDAEATALAAQAGAERARERFQVELELARAEGALESMRQRARASSPERSDAARVAVLEAADRVTGTWLKRDQDPLLVNVSKEITRLVRSFGADNITSVSLKGNANMDVHKGGTKSGYSALTNGEKLRLKLATAIALIAHGHRAGVGRHPGLLFIDSPAAEEIPADDLQIILEAMRTAAEETSMQIVVATTHSSLLTALLPPGNALVAMGDDFVW</sequence>
<dbReference type="EMBL" id="JAAXLS010000039">
    <property type="protein sequence ID" value="NKQ57658.1"/>
    <property type="molecule type" value="Genomic_DNA"/>
</dbReference>
<comment type="caution">
    <text evidence="2">The sequence shown here is derived from an EMBL/GenBank/DDBJ whole genome shotgun (WGS) entry which is preliminary data.</text>
</comment>
<feature type="coiled-coil region" evidence="1">
    <location>
        <begin position="442"/>
        <end position="510"/>
    </location>
</feature>
<evidence type="ECO:0000313" key="3">
    <source>
        <dbReference type="Proteomes" id="UP000715441"/>
    </source>
</evidence>
<organism evidence="2 3">
    <name type="scientific">Amycolatopsis acididurans</name>
    <dbReference type="NCBI Taxonomy" id="2724524"/>
    <lineage>
        <taxon>Bacteria</taxon>
        <taxon>Bacillati</taxon>
        <taxon>Actinomycetota</taxon>
        <taxon>Actinomycetes</taxon>
        <taxon>Pseudonocardiales</taxon>
        <taxon>Pseudonocardiaceae</taxon>
        <taxon>Amycolatopsis</taxon>
    </lineage>
</organism>
<gene>
    <name evidence="2" type="ORF">HFP15_32835</name>
</gene>
<reference evidence="2 3" key="1">
    <citation type="submission" date="2020-04" db="EMBL/GenBank/DDBJ databases">
        <title>Novel species.</title>
        <authorList>
            <person name="Teo W.F.A."/>
            <person name="Lipun K."/>
            <person name="Srisuk N."/>
            <person name="Duangmal K."/>
        </authorList>
    </citation>
    <scope>NUCLEOTIDE SEQUENCE [LARGE SCALE GENOMIC DNA]</scope>
    <source>
        <strain evidence="2 3">K13G38</strain>
    </source>
</reference>
<accession>A0ABX1JCY7</accession>
<protein>
    <recommendedName>
        <fullName evidence="4">AAA family ATPase</fullName>
    </recommendedName>
</protein>
<evidence type="ECO:0000313" key="2">
    <source>
        <dbReference type="EMBL" id="NKQ57658.1"/>
    </source>
</evidence>
<dbReference type="Gene3D" id="3.40.50.300">
    <property type="entry name" value="P-loop containing nucleotide triphosphate hydrolases"/>
    <property type="match status" value="1"/>
</dbReference>
<evidence type="ECO:0000256" key="1">
    <source>
        <dbReference type="SAM" id="Coils"/>
    </source>
</evidence>